<reference evidence="2" key="1">
    <citation type="journal article" date="2023" name="Mol. Phylogenet. Evol.">
        <title>Genome-scale phylogeny and comparative genomics of the fungal order Sordariales.</title>
        <authorList>
            <person name="Hensen N."/>
            <person name="Bonometti L."/>
            <person name="Westerberg I."/>
            <person name="Brannstrom I.O."/>
            <person name="Guillou S."/>
            <person name="Cros-Aarteil S."/>
            <person name="Calhoun S."/>
            <person name="Haridas S."/>
            <person name="Kuo A."/>
            <person name="Mondo S."/>
            <person name="Pangilinan J."/>
            <person name="Riley R."/>
            <person name="LaButti K."/>
            <person name="Andreopoulos B."/>
            <person name="Lipzen A."/>
            <person name="Chen C."/>
            <person name="Yan M."/>
            <person name="Daum C."/>
            <person name="Ng V."/>
            <person name="Clum A."/>
            <person name="Steindorff A."/>
            <person name="Ohm R.A."/>
            <person name="Martin F."/>
            <person name="Silar P."/>
            <person name="Natvig D.O."/>
            <person name="Lalanne C."/>
            <person name="Gautier V."/>
            <person name="Ament-Velasquez S.L."/>
            <person name="Kruys A."/>
            <person name="Hutchinson M.I."/>
            <person name="Powell A.J."/>
            <person name="Barry K."/>
            <person name="Miller A.N."/>
            <person name="Grigoriev I.V."/>
            <person name="Debuchy R."/>
            <person name="Gladieux P."/>
            <person name="Hiltunen Thoren M."/>
            <person name="Johannesson H."/>
        </authorList>
    </citation>
    <scope>NUCLEOTIDE SEQUENCE</scope>
    <source>
        <strain evidence="2">CBS 232.78</strain>
    </source>
</reference>
<sequence length="326" mass="35195">MATLLDQLRASHAIDVDTLDLKAAAKYGPFVDCTSSQATAFAELSKLDSNGKPVYQQLIMESIQTAHWMFSKQSDATLEELAVESVIVNLSLKLAPHISGYFHIQINPLRAYSTAKTVKNAERIVSHFKLLSPGFDASRVCINVPSTWEGLQACRNLETKGVATMATTVFCVEQAALAADAGCRYVDTNGAVLPAAAQRCLAARGTKRTQIMAASLTSSDEIMQLARGQHVHHFVVPPPLLNELAAAPAKTDPEATPVAGTGANDVDETRLAAVLQDEALWRTALTRSDGGKSETKQIEALNMLCNMQDSLEEMVRKLNVTLLQTT</sequence>
<dbReference type="GO" id="GO:0009052">
    <property type="term" value="P:pentose-phosphate shunt, non-oxidative branch"/>
    <property type="evidence" value="ECO:0007669"/>
    <property type="project" value="TreeGrafter"/>
</dbReference>
<dbReference type="PANTHER" id="PTHR10683">
    <property type="entry name" value="TRANSALDOLASE"/>
    <property type="match status" value="1"/>
</dbReference>
<evidence type="ECO:0000313" key="2">
    <source>
        <dbReference type="EMBL" id="KAK3385424.1"/>
    </source>
</evidence>
<dbReference type="EMBL" id="JAULSW010000004">
    <property type="protein sequence ID" value="KAK3385424.1"/>
    <property type="molecule type" value="Genomic_DNA"/>
</dbReference>
<protein>
    <recommendedName>
        <fullName evidence="4">Transaldolase</fullName>
    </recommendedName>
</protein>
<dbReference type="AlphaFoldDB" id="A0AAE0NQ00"/>
<dbReference type="GO" id="GO:0005975">
    <property type="term" value="P:carbohydrate metabolic process"/>
    <property type="evidence" value="ECO:0007669"/>
    <property type="project" value="InterPro"/>
</dbReference>
<dbReference type="InterPro" id="IPR001585">
    <property type="entry name" value="TAL/FSA"/>
</dbReference>
<evidence type="ECO:0008006" key="4">
    <source>
        <dbReference type="Google" id="ProtNLM"/>
    </source>
</evidence>
<dbReference type="Proteomes" id="UP001285441">
    <property type="component" value="Unassembled WGS sequence"/>
</dbReference>
<dbReference type="GO" id="GO:0004801">
    <property type="term" value="F:transaldolase activity"/>
    <property type="evidence" value="ECO:0007669"/>
    <property type="project" value="TreeGrafter"/>
</dbReference>
<comment type="caution">
    <text evidence="2">The sequence shown here is derived from an EMBL/GenBank/DDBJ whole genome shotgun (WGS) entry which is preliminary data.</text>
</comment>
<evidence type="ECO:0000256" key="1">
    <source>
        <dbReference type="ARBA" id="ARBA00023270"/>
    </source>
</evidence>
<dbReference type="InterPro" id="IPR013785">
    <property type="entry name" value="Aldolase_TIM"/>
</dbReference>
<dbReference type="SUPFAM" id="SSF51569">
    <property type="entry name" value="Aldolase"/>
    <property type="match status" value="1"/>
</dbReference>
<name>A0AAE0NQ00_9PEZI</name>
<dbReference type="Gene3D" id="3.20.20.70">
    <property type="entry name" value="Aldolase class I"/>
    <property type="match status" value="1"/>
</dbReference>
<accession>A0AAE0NQ00</accession>
<reference evidence="2" key="2">
    <citation type="submission" date="2023-06" db="EMBL/GenBank/DDBJ databases">
        <authorList>
            <consortium name="Lawrence Berkeley National Laboratory"/>
            <person name="Haridas S."/>
            <person name="Hensen N."/>
            <person name="Bonometti L."/>
            <person name="Westerberg I."/>
            <person name="Brannstrom I.O."/>
            <person name="Guillou S."/>
            <person name="Cros-Aarteil S."/>
            <person name="Calhoun S."/>
            <person name="Kuo A."/>
            <person name="Mondo S."/>
            <person name="Pangilinan J."/>
            <person name="Riley R."/>
            <person name="LaButti K."/>
            <person name="Andreopoulos B."/>
            <person name="Lipzen A."/>
            <person name="Chen C."/>
            <person name="Yanf M."/>
            <person name="Daum C."/>
            <person name="Ng V."/>
            <person name="Clum A."/>
            <person name="Steindorff A."/>
            <person name="Ohm R."/>
            <person name="Martin F."/>
            <person name="Silar P."/>
            <person name="Natvig D."/>
            <person name="Lalanne C."/>
            <person name="Gautier V."/>
            <person name="Ament-velasquez S.L."/>
            <person name="Kruys A."/>
            <person name="Hutchinson M.I."/>
            <person name="Powell A.J."/>
            <person name="Barry K."/>
            <person name="Miller A.N."/>
            <person name="Grigoriev I.V."/>
            <person name="Debuchy R."/>
            <person name="Gladieux P."/>
            <person name="Thoren M.H."/>
            <person name="Johannesson H."/>
        </authorList>
    </citation>
    <scope>NUCLEOTIDE SEQUENCE</scope>
    <source>
        <strain evidence="2">CBS 232.78</strain>
    </source>
</reference>
<dbReference type="Pfam" id="PF00923">
    <property type="entry name" value="TAL_FSA"/>
    <property type="match status" value="1"/>
</dbReference>
<keyword evidence="3" id="KW-1185">Reference proteome</keyword>
<keyword evidence="1" id="KW-0704">Schiff base</keyword>
<dbReference type="PANTHER" id="PTHR10683:SF34">
    <property type="entry name" value="TRANSALDOLASE"/>
    <property type="match status" value="1"/>
</dbReference>
<gene>
    <name evidence="2" type="ORF">B0H63DRAFT_472911</name>
</gene>
<proteinExistence type="predicted"/>
<organism evidence="2 3">
    <name type="scientific">Podospora didyma</name>
    <dbReference type="NCBI Taxonomy" id="330526"/>
    <lineage>
        <taxon>Eukaryota</taxon>
        <taxon>Fungi</taxon>
        <taxon>Dikarya</taxon>
        <taxon>Ascomycota</taxon>
        <taxon>Pezizomycotina</taxon>
        <taxon>Sordariomycetes</taxon>
        <taxon>Sordariomycetidae</taxon>
        <taxon>Sordariales</taxon>
        <taxon>Podosporaceae</taxon>
        <taxon>Podospora</taxon>
    </lineage>
</organism>
<evidence type="ECO:0000313" key="3">
    <source>
        <dbReference type="Proteomes" id="UP001285441"/>
    </source>
</evidence>